<organism evidence="1 2">
    <name type="scientific">Eretmocerus hayati</name>
    <dbReference type="NCBI Taxonomy" id="131215"/>
    <lineage>
        <taxon>Eukaryota</taxon>
        <taxon>Metazoa</taxon>
        <taxon>Ecdysozoa</taxon>
        <taxon>Arthropoda</taxon>
        <taxon>Hexapoda</taxon>
        <taxon>Insecta</taxon>
        <taxon>Pterygota</taxon>
        <taxon>Neoptera</taxon>
        <taxon>Endopterygota</taxon>
        <taxon>Hymenoptera</taxon>
        <taxon>Apocrita</taxon>
        <taxon>Proctotrupomorpha</taxon>
        <taxon>Chalcidoidea</taxon>
        <taxon>Aphelinidae</taxon>
        <taxon>Aphelininae</taxon>
        <taxon>Eretmocerus</taxon>
    </lineage>
</organism>
<reference evidence="1" key="1">
    <citation type="submission" date="2023-04" db="EMBL/GenBank/DDBJ databases">
        <title>A chromosome-level genome assembly of the parasitoid wasp Eretmocerus hayati.</title>
        <authorList>
            <person name="Zhong Y."/>
            <person name="Liu S."/>
            <person name="Liu Y."/>
        </authorList>
    </citation>
    <scope>NUCLEOTIDE SEQUENCE</scope>
    <source>
        <strain evidence="1">ZJU_SS_LIU_2023</strain>
    </source>
</reference>
<gene>
    <name evidence="1" type="ORF">QAD02_010708</name>
</gene>
<sequence length="114" mass="13086">MDIILADGAYRDIENHFKELGLRYYRPAFLEAGNVSSPHRMRINRGAMINRSHLPIIMQGADAHLAKRMLDRAKQPNALHLRVENENLATGNAQRWFMLDDGQLNNFSILTKDN</sequence>
<evidence type="ECO:0000313" key="1">
    <source>
        <dbReference type="EMBL" id="KAJ8674922.1"/>
    </source>
</evidence>
<name>A0ACC2NXJ1_9HYME</name>
<dbReference type="EMBL" id="CM056742">
    <property type="protein sequence ID" value="KAJ8674922.1"/>
    <property type="molecule type" value="Genomic_DNA"/>
</dbReference>
<comment type="caution">
    <text evidence="1">The sequence shown here is derived from an EMBL/GenBank/DDBJ whole genome shotgun (WGS) entry which is preliminary data.</text>
</comment>
<proteinExistence type="predicted"/>
<dbReference type="Proteomes" id="UP001239111">
    <property type="component" value="Chromosome 2"/>
</dbReference>
<evidence type="ECO:0000313" key="2">
    <source>
        <dbReference type="Proteomes" id="UP001239111"/>
    </source>
</evidence>
<keyword evidence="2" id="KW-1185">Reference proteome</keyword>
<protein>
    <submittedName>
        <fullName evidence="1">Uncharacterized protein</fullName>
    </submittedName>
</protein>
<accession>A0ACC2NXJ1</accession>